<dbReference type="InterPro" id="IPR036909">
    <property type="entry name" value="Cyt_c-like_dom_sf"/>
</dbReference>
<keyword evidence="8" id="KW-0575">Peroxidase</keyword>
<evidence type="ECO:0000256" key="2">
    <source>
        <dbReference type="ARBA" id="ARBA00022617"/>
    </source>
</evidence>
<dbReference type="PANTHER" id="PTHR30600">
    <property type="entry name" value="CYTOCHROME C PEROXIDASE-RELATED"/>
    <property type="match status" value="1"/>
</dbReference>
<comment type="subcellular location">
    <subcellularLocation>
        <location evidence="1">Cell envelope</location>
    </subcellularLocation>
</comment>
<dbReference type="PROSITE" id="PS51007">
    <property type="entry name" value="CYTC"/>
    <property type="match status" value="1"/>
</dbReference>
<organism evidence="8 9">
    <name type="scientific">Paracraurococcus lichenis</name>
    <dbReference type="NCBI Taxonomy" id="3064888"/>
    <lineage>
        <taxon>Bacteria</taxon>
        <taxon>Pseudomonadati</taxon>
        <taxon>Pseudomonadota</taxon>
        <taxon>Alphaproteobacteria</taxon>
        <taxon>Acetobacterales</taxon>
        <taxon>Roseomonadaceae</taxon>
        <taxon>Paracraurococcus</taxon>
    </lineage>
</organism>
<dbReference type="EMBL" id="JAUTWS010000013">
    <property type="protein sequence ID" value="MDO9709778.1"/>
    <property type="molecule type" value="Genomic_DNA"/>
</dbReference>
<dbReference type="RefSeq" id="WP_305104645.1">
    <property type="nucleotide sequence ID" value="NZ_JAUTWS010000013.1"/>
</dbReference>
<dbReference type="Proteomes" id="UP001243009">
    <property type="component" value="Unassembled WGS sequence"/>
</dbReference>
<dbReference type="Gene3D" id="1.10.760.10">
    <property type="entry name" value="Cytochrome c-like domain"/>
    <property type="match status" value="2"/>
</dbReference>
<keyword evidence="5 6" id="KW-0408">Iron</keyword>
<sequence length="424" mass="44886">MEILARSGRGKGAGRRSGALLKHAAVLAASVLLGAAALPEGSQIDPPLDKFPAQILRSEVAGGRQSFLVALGNTAFSSPLLYGETARQAGLSCNSCHVNGHANPDFHIPGHSARKGGLDPTGSLFNPLAEDGAENHVDIPSLRGIRFLGPYGRDGRIGSLREFARHVIVTEFGGPEPAPIILDALVAYMNEFEFIPNARMTGEGRLAEGATAQERRGEAAFAEACAGCHVPGTAFTDGRAHDVGSEGRFRTPTLMNVVDSAPYGHDGRWPDLDAAVAGHNPGLPEAQRADILAFLQAAGAAEDAVQPATFRLEMGELAAYVALLDRTITRGDAVLTRFVVDTVNAEMRRVERGFPQGDATRLAGRPDRHKQLPLDYAALRGGLDRVAALTEAGDRAGAAAALDAYHDMAEKMVANYPRPGKERR</sequence>
<dbReference type="InterPro" id="IPR051395">
    <property type="entry name" value="Cytochrome_c_Peroxidase/MauG"/>
</dbReference>
<dbReference type="SUPFAM" id="SSF46626">
    <property type="entry name" value="Cytochrome c"/>
    <property type="match status" value="2"/>
</dbReference>
<evidence type="ECO:0000256" key="5">
    <source>
        <dbReference type="ARBA" id="ARBA00023004"/>
    </source>
</evidence>
<gene>
    <name evidence="8" type="ORF">Q7A36_15610</name>
</gene>
<evidence type="ECO:0000256" key="3">
    <source>
        <dbReference type="ARBA" id="ARBA00022723"/>
    </source>
</evidence>
<accession>A0ABT9E0T6</accession>
<proteinExistence type="predicted"/>
<dbReference type="GO" id="GO:0004601">
    <property type="term" value="F:peroxidase activity"/>
    <property type="evidence" value="ECO:0007669"/>
    <property type="project" value="UniProtKB-KW"/>
</dbReference>
<evidence type="ECO:0000256" key="6">
    <source>
        <dbReference type="PROSITE-ProRule" id="PRU00433"/>
    </source>
</evidence>
<evidence type="ECO:0000259" key="7">
    <source>
        <dbReference type="PROSITE" id="PS51007"/>
    </source>
</evidence>
<dbReference type="InterPro" id="IPR009056">
    <property type="entry name" value="Cyt_c-like_dom"/>
</dbReference>
<protein>
    <submittedName>
        <fullName evidence="8">Cytochrome c peroxidase</fullName>
    </submittedName>
</protein>
<evidence type="ECO:0000256" key="1">
    <source>
        <dbReference type="ARBA" id="ARBA00004196"/>
    </source>
</evidence>
<keyword evidence="9" id="KW-1185">Reference proteome</keyword>
<feature type="domain" description="Cytochrome c" evidence="7">
    <location>
        <begin position="212"/>
        <end position="325"/>
    </location>
</feature>
<dbReference type="Pfam" id="PF03150">
    <property type="entry name" value="CCP_MauG"/>
    <property type="match status" value="1"/>
</dbReference>
<dbReference type="InterPro" id="IPR004852">
    <property type="entry name" value="Di-haem_cyt_c_peroxidsae"/>
</dbReference>
<evidence type="ECO:0000313" key="9">
    <source>
        <dbReference type="Proteomes" id="UP001243009"/>
    </source>
</evidence>
<keyword evidence="2 6" id="KW-0349">Heme</keyword>
<keyword evidence="4" id="KW-0560">Oxidoreductase</keyword>
<dbReference type="PANTHER" id="PTHR30600:SF13">
    <property type="entry name" value="METHYLAMINE UTILIZATION PROTEIN"/>
    <property type="match status" value="1"/>
</dbReference>
<name>A0ABT9E0T6_9PROT</name>
<reference evidence="8 9" key="1">
    <citation type="submission" date="2023-08" db="EMBL/GenBank/DDBJ databases">
        <title>The draft genome sequence of Paracraurococcus sp. LOR1-02.</title>
        <authorList>
            <person name="Kingkaew E."/>
            <person name="Tanasupawat S."/>
        </authorList>
    </citation>
    <scope>NUCLEOTIDE SEQUENCE [LARGE SCALE GENOMIC DNA]</scope>
    <source>
        <strain evidence="8 9">LOR1-02</strain>
    </source>
</reference>
<comment type="caution">
    <text evidence="8">The sequence shown here is derived from an EMBL/GenBank/DDBJ whole genome shotgun (WGS) entry which is preliminary data.</text>
</comment>
<evidence type="ECO:0000256" key="4">
    <source>
        <dbReference type="ARBA" id="ARBA00023002"/>
    </source>
</evidence>
<keyword evidence="3 6" id="KW-0479">Metal-binding</keyword>
<evidence type="ECO:0000313" key="8">
    <source>
        <dbReference type="EMBL" id="MDO9709778.1"/>
    </source>
</evidence>